<evidence type="ECO:0000256" key="8">
    <source>
        <dbReference type="ARBA" id="ARBA00022490"/>
    </source>
</evidence>
<keyword evidence="8 12" id="KW-0963">Cytoplasm</keyword>
<evidence type="ECO:0000313" key="14">
    <source>
        <dbReference type="EMBL" id="KPK63788.1"/>
    </source>
</evidence>
<evidence type="ECO:0000256" key="3">
    <source>
        <dbReference type="ARBA" id="ARBA00004496"/>
    </source>
</evidence>
<dbReference type="GO" id="GO:0044209">
    <property type="term" value="P:AMP salvage"/>
    <property type="evidence" value="ECO:0007669"/>
    <property type="project" value="UniProtKB-UniRule"/>
</dbReference>
<name>A0A0S8FVU7_UNCW3</name>
<dbReference type="InterPro" id="IPR029057">
    <property type="entry name" value="PRTase-like"/>
</dbReference>
<evidence type="ECO:0000313" key="15">
    <source>
        <dbReference type="Proteomes" id="UP000051373"/>
    </source>
</evidence>
<evidence type="ECO:0000256" key="7">
    <source>
        <dbReference type="ARBA" id="ARBA00011893"/>
    </source>
</evidence>
<comment type="catalytic activity">
    <reaction evidence="1 12">
        <text>AMP + diphosphate = 5-phospho-alpha-D-ribose 1-diphosphate + adenine</text>
        <dbReference type="Rhea" id="RHEA:16609"/>
        <dbReference type="ChEBI" id="CHEBI:16708"/>
        <dbReference type="ChEBI" id="CHEBI:33019"/>
        <dbReference type="ChEBI" id="CHEBI:58017"/>
        <dbReference type="ChEBI" id="CHEBI:456215"/>
        <dbReference type="EC" id="2.4.2.7"/>
    </reaction>
</comment>
<dbReference type="Gene3D" id="3.40.50.2020">
    <property type="match status" value="1"/>
</dbReference>
<dbReference type="PATRIC" id="fig|1703779.3.peg.1186"/>
<comment type="subunit">
    <text evidence="6 12">Homodimer.</text>
</comment>
<dbReference type="GO" id="GO:0006168">
    <property type="term" value="P:adenine salvage"/>
    <property type="evidence" value="ECO:0007669"/>
    <property type="project" value="InterPro"/>
</dbReference>
<dbReference type="GO" id="GO:0002055">
    <property type="term" value="F:adenine binding"/>
    <property type="evidence" value="ECO:0007669"/>
    <property type="project" value="TreeGrafter"/>
</dbReference>
<dbReference type="PANTHER" id="PTHR32315:SF3">
    <property type="entry name" value="ADENINE PHOSPHORIBOSYLTRANSFERASE"/>
    <property type="match status" value="1"/>
</dbReference>
<keyword evidence="11 12" id="KW-0660">Purine salvage</keyword>
<dbReference type="GO" id="GO:0006166">
    <property type="term" value="P:purine ribonucleoside salvage"/>
    <property type="evidence" value="ECO:0007669"/>
    <property type="project" value="UniProtKB-UniRule"/>
</dbReference>
<dbReference type="NCBIfam" id="NF002633">
    <property type="entry name" value="PRK02304.1-2"/>
    <property type="match status" value="1"/>
</dbReference>
<evidence type="ECO:0000256" key="10">
    <source>
        <dbReference type="ARBA" id="ARBA00022679"/>
    </source>
</evidence>
<comment type="similarity">
    <text evidence="5 12">Belongs to the purine/pyrimidine phosphoribosyltransferase family.</text>
</comment>
<dbReference type="SUPFAM" id="SSF53271">
    <property type="entry name" value="PRTase-like"/>
    <property type="match status" value="1"/>
</dbReference>
<comment type="subcellular location">
    <subcellularLocation>
        <location evidence="3 12">Cytoplasm</location>
    </subcellularLocation>
</comment>
<evidence type="ECO:0000256" key="12">
    <source>
        <dbReference type="HAMAP-Rule" id="MF_00004"/>
    </source>
</evidence>
<keyword evidence="10 12" id="KW-0808">Transferase</keyword>
<evidence type="ECO:0000256" key="11">
    <source>
        <dbReference type="ARBA" id="ARBA00022726"/>
    </source>
</evidence>
<evidence type="ECO:0000256" key="6">
    <source>
        <dbReference type="ARBA" id="ARBA00011738"/>
    </source>
</evidence>
<evidence type="ECO:0000256" key="9">
    <source>
        <dbReference type="ARBA" id="ARBA00022676"/>
    </source>
</evidence>
<evidence type="ECO:0000256" key="4">
    <source>
        <dbReference type="ARBA" id="ARBA00004659"/>
    </source>
</evidence>
<reference evidence="14 15" key="1">
    <citation type="journal article" date="2015" name="Microbiome">
        <title>Genomic resolution of linkages in carbon, nitrogen, and sulfur cycling among widespread estuary sediment bacteria.</title>
        <authorList>
            <person name="Baker B.J."/>
            <person name="Lazar C.S."/>
            <person name="Teske A.P."/>
            <person name="Dick G.J."/>
        </authorList>
    </citation>
    <scope>NUCLEOTIDE SEQUENCE [LARGE SCALE GENOMIC DNA]</scope>
    <source>
        <strain evidence="14">SM23_42</strain>
    </source>
</reference>
<dbReference type="NCBIfam" id="NF002636">
    <property type="entry name" value="PRK02304.1-5"/>
    <property type="match status" value="1"/>
</dbReference>
<dbReference type="GO" id="GO:0005737">
    <property type="term" value="C:cytoplasm"/>
    <property type="evidence" value="ECO:0007669"/>
    <property type="project" value="UniProtKB-SubCell"/>
</dbReference>
<comment type="caution">
    <text evidence="14">The sequence shown here is derived from an EMBL/GenBank/DDBJ whole genome shotgun (WGS) entry which is preliminary data.</text>
</comment>
<dbReference type="InterPro" id="IPR005764">
    <property type="entry name" value="Ade_phspho_trans"/>
</dbReference>
<evidence type="ECO:0000256" key="1">
    <source>
        <dbReference type="ARBA" id="ARBA00000868"/>
    </source>
</evidence>
<dbReference type="HAMAP" id="MF_00004">
    <property type="entry name" value="Aden_phosphoribosyltr"/>
    <property type="match status" value="1"/>
</dbReference>
<accession>A0A0S8FVU7</accession>
<dbReference type="CDD" id="cd06223">
    <property type="entry name" value="PRTases_typeI"/>
    <property type="match status" value="1"/>
</dbReference>
<organism evidence="14 15">
    <name type="scientific">candidate division WOR_3 bacterium SM23_42</name>
    <dbReference type="NCBI Taxonomy" id="1703779"/>
    <lineage>
        <taxon>Bacteria</taxon>
        <taxon>Bacteria division WOR-3</taxon>
    </lineage>
</organism>
<evidence type="ECO:0000259" key="13">
    <source>
        <dbReference type="Pfam" id="PF00156"/>
    </source>
</evidence>
<dbReference type="STRING" id="1703779.AMJ83_04845"/>
<keyword evidence="9 12" id="KW-0328">Glycosyltransferase</keyword>
<sequence>MDLKKYIRNIPDFPQKGVMFRDITTLLKEPEPFKYVIDTIVDKYKDARIGKLVSVEARGYIFGGVIAYKLNCGFIPVRKPGKLPAETVALEYTLEYGKNTIEMHKDAIEPGERVLVFDDVLATGGTVQATCKLIERLGGQVVGCVFISDLTYLKGSEKLKDYEVFSLVQY</sequence>
<dbReference type="GO" id="GO:0003999">
    <property type="term" value="F:adenine phosphoribosyltransferase activity"/>
    <property type="evidence" value="ECO:0007669"/>
    <property type="project" value="UniProtKB-UniRule"/>
</dbReference>
<gene>
    <name evidence="12" type="primary">apt</name>
    <name evidence="14" type="ORF">AMJ83_04845</name>
</gene>
<dbReference type="EC" id="2.4.2.7" evidence="7 12"/>
<dbReference type="NCBIfam" id="TIGR01090">
    <property type="entry name" value="apt"/>
    <property type="match status" value="1"/>
</dbReference>
<dbReference type="UniPathway" id="UPA00588">
    <property type="reaction ID" value="UER00646"/>
</dbReference>
<dbReference type="InterPro" id="IPR000836">
    <property type="entry name" value="PRTase_dom"/>
</dbReference>
<proteinExistence type="inferred from homology"/>
<evidence type="ECO:0000256" key="2">
    <source>
        <dbReference type="ARBA" id="ARBA00003968"/>
    </source>
</evidence>
<evidence type="ECO:0000256" key="5">
    <source>
        <dbReference type="ARBA" id="ARBA00008391"/>
    </source>
</evidence>
<dbReference type="Pfam" id="PF00156">
    <property type="entry name" value="Pribosyltran"/>
    <property type="match status" value="1"/>
</dbReference>
<dbReference type="PANTHER" id="PTHR32315">
    <property type="entry name" value="ADENINE PHOSPHORIBOSYLTRANSFERASE"/>
    <property type="match status" value="1"/>
</dbReference>
<dbReference type="NCBIfam" id="NF002634">
    <property type="entry name" value="PRK02304.1-3"/>
    <property type="match status" value="1"/>
</dbReference>
<comment type="pathway">
    <text evidence="4 12">Purine metabolism; AMP biosynthesis via salvage pathway; AMP from adenine: step 1/1.</text>
</comment>
<dbReference type="FunFam" id="3.40.50.2020:FF:000004">
    <property type="entry name" value="Adenine phosphoribosyltransferase"/>
    <property type="match status" value="1"/>
</dbReference>
<protein>
    <recommendedName>
        <fullName evidence="7 12">Adenine phosphoribosyltransferase</fullName>
        <shortName evidence="12">APRT</shortName>
        <ecNumber evidence="7 12">2.4.2.7</ecNumber>
    </recommendedName>
</protein>
<dbReference type="GO" id="GO:0016208">
    <property type="term" value="F:AMP binding"/>
    <property type="evidence" value="ECO:0007669"/>
    <property type="project" value="TreeGrafter"/>
</dbReference>
<comment type="function">
    <text evidence="2 12">Catalyzes a salvage reaction resulting in the formation of AMP, that is energically less costly than de novo synthesis.</text>
</comment>
<dbReference type="AlphaFoldDB" id="A0A0S8FVU7"/>
<feature type="domain" description="Phosphoribosyltransferase" evidence="13">
    <location>
        <begin position="35"/>
        <end position="149"/>
    </location>
</feature>
<dbReference type="Proteomes" id="UP000051373">
    <property type="component" value="Unassembled WGS sequence"/>
</dbReference>
<dbReference type="EMBL" id="LJUJ01000008">
    <property type="protein sequence ID" value="KPK63788.1"/>
    <property type="molecule type" value="Genomic_DNA"/>
</dbReference>
<dbReference type="InterPro" id="IPR050054">
    <property type="entry name" value="UPRTase/APRTase"/>
</dbReference>